<dbReference type="SUPFAM" id="SSF46785">
    <property type="entry name" value="Winged helix' DNA-binding domain"/>
    <property type="match status" value="1"/>
</dbReference>
<dbReference type="STRING" id="266940.Krad_2040"/>
<dbReference type="OrthoDB" id="7945987at2"/>
<dbReference type="RefSeq" id="WP_011981336.1">
    <property type="nucleotide sequence ID" value="NC_009664.2"/>
</dbReference>
<dbReference type="eggNOG" id="COG0640">
    <property type="taxonomic scope" value="Bacteria"/>
</dbReference>
<dbReference type="KEGG" id="kra:Krad_2040"/>
<dbReference type="Gene3D" id="1.10.10.10">
    <property type="entry name" value="Winged helix-like DNA-binding domain superfamily/Winged helix DNA-binding domain"/>
    <property type="match status" value="1"/>
</dbReference>
<dbReference type="CDD" id="cd00090">
    <property type="entry name" value="HTH_ARSR"/>
    <property type="match status" value="1"/>
</dbReference>
<keyword evidence="3" id="KW-1185">Reference proteome</keyword>
<dbReference type="InterPro" id="IPR036388">
    <property type="entry name" value="WH-like_DNA-bd_sf"/>
</dbReference>
<dbReference type="Pfam" id="PF12840">
    <property type="entry name" value="HTH_20"/>
    <property type="match status" value="1"/>
</dbReference>
<name>A6W9N6_KINRD</name>
<dbReference type="AlphaFoldDB" id="A6W9N6"/>
<feature type="domain" description="HTH arsR-type" evidence="1">
    <location>
        <begin position="12"/>
        <end position="94"/>
    </location>
</feature>
<organism evidence="2 3">
    <name type="scientific">Kineococcus radiotolerans (strain ATCC BAA-149 / DSM 14245 / SRS30216)</name>
    <dbReference type="NCBI Taxonomy" id="266940"/>
    <lineage>
        <taxon>Bacteria</taxon>
        <taxon>Bacillati</taxon>
        <taxon>Actinomycetota</taxon>
        <taxon>Actinomycetes</taxon>
        <taxon>Kineosporiales</taxon>
        <taxon>Kineosporiaceae</taxon>
        <taxon>Kineococcus</taxon>
    </lineage>
</organism>
<dbReference type="EMBL" id="CP000750">
    <property type="protein sequence ID" value="ABS03525.1"/>
    <property type="molecule type" value="Genomic_DNA"/>
</dbReference>
<gene>
    <name evidence="2" type="ordered locus">Krad_2040</name>
</gene>
<evidence type="ECO:0000313" key="3">
    <source>
        <dbReference type="Proteomes" id="UP000001116"/>
    </source>
</evidence>
<dbReference type="SMART" id="SM00418">
    <property type="entry name" value="HTH_ARSR"/>
    <property type="match status" value="1"/>
</dbReference>
<reference evidence="3" key="1">
    <citation type="journal article" date="2008" name="PLoS ONE">
        <title>Survival in nuclear waste, extreme resistance, and potential applications gleaned from the genome sequence of Kineococcus radiotolerans SRS30216.</title>
        <authorList>
            <person name="Bagwell C.E."/>
            <person name="Bhat S."/>
            <person name="Hawkins G.M."/>
            <person name="Smith B.W."/>
            <person name="Biswas T."/>
            <person name="Hoover T.R."/>
            <person name="Saunders E."/>
            <person name="Han C.S."/>
            <person name="Tsodikov O.V."/>
            <person name="Shimkets L.J."/>
        </authorList>
    </citation>
    <scope>NUCLEOTIDE SEQUENCE [LARGE SCALE GENOMIC DNA]</scope>
    <source>
        <strain evidence="3">ATCC BAA-149 / DSM 14245 / SRS30216</strain>
    </source>
</reference>
<sequence length="201" mass="21710">MTEKAVRLTDPAALRALAHPTRIALLGELRGTGPSTVGRLSVALDEAAGSISYHLRRLAAVGLVAEAPELAVNRRERWWRAEHQLTTVLPAEDRTDPERAAAGTALRREIARGLAALQEAYLDAEANLPPEWIAAATQGDRLLHLTVAELSELSAELDELADRWQDRSDRGRPGTEQVALLTAAFRRPGRSTPSAPAAGPR</sequence>
<dbReference type="InterPro" id="IPR011991">
    <property type="entry name" value="ArsR-like_HTH"/>
</dbReference>
<proteinExistence type="predicted"/>
<evidence type="ECO:0000313" key="2">
    <source>
        <dbReference type="EMBL" id="ABS03525.1"/>
    </source>
</evidence>
<protein>
    <submittedName>
        <fullName evidence="2">Regulatory protein ArsR</fullName>
    </submittedName>
</protein>
<dbReference type="InterPro" id="IPR001845">
    <property type="entry name" value="HTH_ArsR_DNA-bd_dom"/>
</dbReference>
<dbReference type="HOGENOM" id="CLU_087580_2_1_11"/>
<dbReference type="Proteomes" id="UP000001116">
    <property type="component" value="Chromosome"/>
</dbReference>
<dbReference type="GO" id="GO:0003700">
    <property type="term" value="F:DNA-binding transcription factor activity"/>
    <property type="evidence" value="ECO:0007669"/>
    <property type="project" value="InterPro"/>
</dbReference>
<dbReference type="InterPro" id="IPR036390">
    <property type="entry name" value="WH_DNA-bd_sf"/>
</dbReference>
<evidence type="ECO:0000259" key="1">
    <source>
        <dbReference type="SMART" id="SM00418"/>
    </source>
</evidence>
<accession>A6W9N6</accession>